<dbReference type="GO" id="GO:0005886">
    <property type="term" value="C:plasma membrane"/>
    <property type="evidence" value="ECO:0007669"/>
    <property type="project" value="TreeGrafter"/>
</dbReference>
<comment type="catalytic activity">
    <reaction evidence="1">
        <text>ATP + protein L-histidine = ADP + protein N-phospho-L-histidine.</text>
        <dbReference type="EC" id="2.7.13.3"/>
    </reaction>
</comment>
<organism evidence="13 14">
    <name type="scientific">Paucilactobacillus nenjiangensis</name>
    <dbReference type="NCBI Taxonomy" id="1296540"/>
    <lineage>
        <taxon>Bacteria</taxon>
        <taxon>Bacillati</taxon>
        <taxon>Bacillota</taxon>
        <taxon>Bacilli</taxon>
        <taxon>Lactobacillales</taxon>
        <taxon>Lactobacillaceae</taxon>
        <taxon>Paucilactobacillus</taxon>
    </lineage>
</organism>
<dbReference type="KEGG" id="lnn:F0161_04885"/>
<keyword evidence="10 11" id="KW-0472">Membrane</keyword>
<dbReference type="CDD" id="cd00082">
    <property type="entry name" value="HisKA"/>
    <property type="match status" value="1"/>
</dbReference>
<feature type="domain" description="Histidine kinase" evidence="12">
    <location>
        <begin position="253"/>
        <end position="465"/>
    </location>
</feature>
<dbReference type="InterPro" id="IPR036890">
    <property type="entry name" value="HATPase_C_sf"/>
</dbReference>
<dbReference type="Pfam" id="PF00512">
    <property type="entry name" value="HisKA"/>
    <property type="match status" value="1"/>
</dbReference>
<dbReference type="EC" id="2.7.13.3" evidence="3"/>
<dbReference type="CDD" id="cd00075">
    <property type="entry name" value="HATPase"/>
    <property type="match status" value="1"/>
</dbReference>
<evidence type="ECO:0000256" key="10">
    <source>
        <dbReference type="ARBA" id="ARBA00023136"/>
    </source>
</evidence>
<evidence type="ECO:0000256" key="9">
    <source>
        <dbReference type="ARBA" id="ARBA00023012"/>
    </source>
</evidence>
<evidence type="ECO:0000256" key="3">
    <source>
        <dbReference type="ARBA" id="ARBA00012438"/>
    </source>
</evidence>
<dbReference type="InterPro" id="IPR005467">
    <property type="entry name" value="His_kinase_dom"/>
</dbReference>
<dbReference type="Gene3D" id="3.30.565.10">
    <property type="entry name" value="Histidine kinase-like ATPase, C-terminal domain"/>
    <property type="match status" value="1"/>
</dbReference>
<keyword evidence="14" id="KW-1185">Reference proteome</keyword>
<evidence type="ECO:0000256" key="11">
    <source>
        <dbReference type="SAM" id="Phobius"/>
    </source>
</evidence>
<keyword evidence="7 13" id="KW-0418">Kinase</keyword>
<dbReference type="GO" id="GO:0000155">
    <property type="term" value="F:phosphorelay sensor kinase activity"/>
    <property type="evidence" value="ECO:0007669"/>
    <property type="project" value="InterPro"/>
</dbReference>
<evidence type="ECO:0000256" key="7">
    <source>
        <dbReference type="ARBA" id="ARBA00022777"/>
    </source>
</evidence>
<dbReference type="SMART" id="SM00387">
    <property type="entry name" value="HATPase_c"/>
    <property type="match status" value="1"/>
</dbReference>
<dbReference type="Pfam" id="PF02518">
    <property type="entry name" value="HATPase_c"/>
    <property type="match status" value="1"/>
</dbReference>
<dbReference type="PROSITE" id="PS50109">
    <property type="entry name" value="HIS_KIN"/>
    <property type="match status" value="1"/>
</dbReference>
<dbReference type="RefSeq" id="WP_150203890.1">
    <property type="nucleotide sequence ID" value="NZ_CP043939.1"/>
</dbReference>
<comment type="subcellular location">
    <subcellularLocation>
        <location evidence="2">Membrane</location>
    </subcellularLocation>
</comment>
<protein>
    <recommendedName>
        <fullName evidence="3">histidine kinase</fullName>
        <ecNumber evidence="3">2.7.13.3</ecNumber>
    </recommendedName>
</protein>
<dbReference type="EMBL" id="CP043939">
    <property type="protein sequence ID" value="QER67251.1"/>
    <property type="molecule type" value="Genomic_DNA"/>
</dbReference>
<dbReference type="AlphaFoldDB" id="A0A5P1X451"/>
<dbReference type="SUPFAM" id="SSF55874">
    <property type="entry name" value="ATPase domain of HSP90 chaperone/DNA topoisomerase II/histidine kinase"/>
    <property type="match status" value="1"/>
</dbReference>
<dbReference type="InterPro" id="IPR003661">
    <property type="entry name" value="HisK_dim/P_dom"/>
</dbReference>
<dbReference type="InterPro" id="IPR004358">
    <property type="entry name" value="Sig_transdc_His_kin-like_C"/>
</dbReference>
<evidence type="ECO:0000256" key="2">
    <source>
        <dbReference type="ARBA" id="ARBA00004370"/>
    </source>
</evidence>
<dbReference type="SMART" id="SM00388">
    <property type="entry name" value="HisKA"/>
    <property type="match status" value="1"/>
</dbReference>
<dbReference type="InterPro" id="IPR050428">
    <property type="entry name" value="TCS_sensor_his_kinase"/>
</dbReference>
<keyword evidence="9" id="KW-0902">Two-component regulatory system</keyword>
<sequence>MKIKMKRRSSASQMTLDYGIMLIIITIITSFAVMAVVGSMFVVNTRSNSDQLIGSLSNSVVDGQFDWKYWKANNDVDTRNTFIAVTTKDNNKVVKKQYSENAEEFLYKSFRSWPVLKNVQVRENQGIYYHADRVVHFTSDSGQPRQIKYQIWISLNRVINLFKKLFIVILSINLFSFVLGLIVISKLANKLTRPLKSLVSETKQIINSPTAMYQSNLTVADNPKEVHDLTIEFNKLLNELNENIKRDRQFISDASHELRTPIAGIKGNVKLIQRRADEHPEVVPESLNYIEAESDKMQNLVESLLALSKVDKVELSFTGVDVLATINETAGVMRRQIDQTIQVSGVETSRVVTNKNSLQQILVTLLDNAQKYSPKDSIIEINQIETDSEIQISVADQGIGMSEEDKQHIFDRFYRGEAARNAKIEGTGLGLAITARMAELIYAKLTVTNNQPNGTKFILTIPKHISEKF</sequence>
<keyword evidence="8 11" id="KW-1133">Transmembrane helix</keyword>
<dbReference type="Gene3D" id="6.10.340.10">
    <property type="match status" value="1"/>
</dbReference>
<evidence type="ECO:0000313" key="13">
    <source>
        <dbReference type="EMBL" id="QER67251.1"/>
    </source>
</evidence>
<dbReference type="PANTHER" id="PTHR45436">
    <property type="entry name" value="SENSOR HISTIDINE KINASE YKOH"/>
    <property type="match status" value="1"/>
</dbReference>
<evidence type="ECO:0000256" key="6">
    <source>
        <dbReference type="ARBA" id="ARBA00022692"/>
    </source>
</evidence>
<evidence type="ECO:0000259" key="12">
    <source>
        <dbReference type="PROSITE" id="PS50109"/>
    </source>
</evidence>
<dbReference type="FunFam" id="1.10.287.130:FF:000001">
    <property type="entry name" value="Two-component sensor histidine kinase"/>
    <property type="match status" value="1"/>
</dbReference>
<dbReference type="Gene3D" id="1.10.287.130">
    <property type="match status" value="1"/>
</dbReference>
<dbReference type="OrthoDB" id="9786919at2"/>
<feature type="transmembrane region" description="Helical" evidence="11">
    <location>
        <begin position="165"/>
        <end position="188"/>
    </location>
</feature>
<proteinExistence type="predicted"/>
<dbReference type="InterPro" id="IPR036097">
    <property type="entry name" value="HisK_dim/P_sf"/>
</dbReference>
<dbReference type="InterPro" id="IPR003594">
    <property type="entry name" value="HATPase_dom"/>
</dbReference>
<accession>A0A5P1X451</accession>
<gene>
    <name evidence="13" type="ORF">F0161_04885</name>
</gene>
<feature type="transmembrane region" description="Helical" evidence="11">
    <location>
        <begin position="20"/>
        <end position="43"/>
    </location>
</feature>
<evidence type="ECO:0000256" key="8">
    <source>
        <dbReference type="ARBA" id="ARBA00022989"/>
    </source>
</evidence>
<evidence type="ECO:0000256" key="4">
    <source>
        <dbReference type="ARBA" id="ARBA00022553"/>
    </source>
</evidence>
<evidence type="ECO:0000256" key="5">
    <source>
        <dbReference type="ARBA" id="ARBA00022679"/>
    </source>
</evidence>
<name>A0A5P1X451_9LACO</name>
<keyword evidence="4" id="KW-0597">Phosphoprotein</keyword>
<dbReference type="PANTHER" id="PTHR45436:SF5">
    <property type="entry name" value="SENSOR HISTIDINE KINASE TRCS"/>
    <property type="match status" value="1"/>
</dbReference>
<reference evidence="13 14" key="1">
    <citation type="submission" date="2019-09" db="EMBL/GenBank/DDBJ databases">
        <title>Complete Genome Sequence of Lactobacillus nenjiangensis SH-Y15, isolated from sauerkraut.</title>
        <authorList>
            <person name="Yang H."/>
        </authorList>
    </citation>
    <scope>NUCLEOTIDE SEQUENCE [LARGE SCALE GENOMIC DNA]</scope>
    <source>
        <strain evidence="13 14">SH-Y15</strain>
    </source>
</reference>
<evidence type="ECO:0000256" key="1">
    <source>
        <dbReference type="ARBA" id="ARBA00000085"/>
    </source>
</evidence>
<keyword evidence="5" id="KW-0808">Transferase</keyword>
<dbReference type="PRINTS" id="PR00344">
    <property type="entry name" value="BCTRLSENSOR"/>
</dbReference>
<dbReference type="Proteomes" id="UP000325295">
    <property type="component" value="Chromosome"/>
</dbReference>
<evidence type="ECO:0000313" key="14">
    <source>
        <dbReference type="Proteomes" id="UP000325295"/>
    </source>
</evidence>
<keyword evidence="6 11" id="KW-0812">Transmembrane</keyword>
<dbReference type="SUPFAM" id="SSF47384">
    <property type="entry name" value="Homodimeric domain of signal transducing histidine kinase"/>
    <property type="match status" value="1"/>
</dbReference>